<dbReference type="EMBL" id="JXQQ01000132">
    <property type="protein sequence ID" value="KIQ16711.1"/>
    <property type="molecule type" value="Genomic_DNA"/>
</dbReference>
<dbReference type="Proteomes" id="UP000032067">
    <property type="component" value="Unassembled WGS sequence"/>
</dbReference>
<sequence length="198" mass="22572">MAGVQVDIGFAISPNFYYGPENDFSPAQWEAMREPLVQPAIPLVEGHFVLSADAAGNEDELCRHYRDVLDKAARHGRDPRRGAYFWNRPVIHAPEGLVLSFPWHDHFIEGRLFIESLDTRQASEVFSYYEQGWVFELHLHEGTLYMHESDPDSGETHHNLRFAHEPVRAQAAGVLVRTEALIARLAREFGQDFWTTGG</sequence>
<name>A0A0D0L9J5_VARPD</name>
<protein>
    <submittedName>
        <fullName evidence="1">Uncharacterized protein</fullName>
    </submittedName>
</protein>
<dbReference type="AlphaFoldDB" id="A0A0D0L9J5"/>
<gene>
    <name evidence="1" type="ORF">RT97_30505</name>
</gene>
<accession>A0A0D0L9J5</accession>
<evidence type="ECO:0000313" key="2">
    <source>
        <dbReference type="Proteomes" id="UP000032067"/>
    </source>
</evidence>
<organism evidence="1 2">
    <name type="scientific">Variovorax paradoxus</name>
    <dbReference type="NCBI Taxonomy" id="34073"/>
    <lineage>
        <taxon>Bacteria</taxon>
        <taxon>Pseudomonadati</taxon>
        <taxon>Pseudomonadota</taxon>
        <taxon>Betaproteobacteria</taxon>
        <taxon>Burkholderiales</taxon>
        <taxon>Comamonadaceae</taxon>
        <taxon>Variovorax</taxon>
    </lineage>
</organism>
<reference evidence="1 2" key="1">
    <citation type="submission" date="2014-12" db="EMBL/GenBank/DDBJ databases">
        <title>16Stimator: statistical estimation of ribosomal gene copy numbers from draft genome assemblies.</title>
        <authorList>
            <person name="Perisin M.A."/>
            <person name="Vetter M."/>
            <person name="Gilbert J.A."/>
            <person name="Bergelson J."/>
        </authorList>
    </citation>
    <scope>NUCLEOTIDE SEQUENCE [LARGE SCALE GENOMIC DNA]</scope>
    <source>
        <strain evidence="1 2">MEDvA23</strain>
    </source>
</reference>
<evidence type="ECO:0000313" key="1">
    <source>
        <dbReference type="EMBL" id="KIQ16711.1"/>
    </source>
</evidence>
<proteinExistence type="predicted"/>
<comment type="caution">
    <text evidence="1">The sequence shown here is derived from an EMBL/GenBank/DDBJ whole genome shotgun (WGS) entry which is preliminary data.</text>
</comment>